<keyword evidence="4" id="KW-0547">Nucleotide-binding</keyword>
<keyword evidence="3" id="KW-0808">Transferase</keyword>
<dbReference type="EnsemblPlants" id="Bra041128.1">
    <property type="protein sequence ID" value="Bra041128.1-P"/>
    <property type="gene ID" value="Bra041128"/>
</dbReference>
<evidence type="ECO:0000313" key="10">
    <source>
        <dbReference type="Proteomes" id="UP000011750"/>
    </source>
</evidence>
<evidence type="ECO:0000256" key="4">
    <source>
        <dbReference type="ARBA" id="ARBA00022741"/>
    </source>
</evidence>
<dbReference type="InParanoid" id="M4FJ48"/>
<dbReference type="InterPro" id="IPR011009">
    <property type="entry name" value="Kinase-like_dom_sf"/>
</dbReference>
<dbReference type="SUPFAM" id="SSF56112">
    <property type="entry name" value="Protein kinase-like (PK-like)"/>
    <property type="match status" value="1"/>
</dbReference>
<evidence type="ECO:0000256" key="3">
    <source>
        <dbReference type="ARBA" id="ARBA00022679"/>
    </source>
</evidence>
<feature type="domain" description="Protein kinase" evidence="8">
    <location>
        <begin position="1"/>
        <end position="306"/>
    </location>
</feature>
<evidence type="ECO:0000256" key="5">
    <source>
        <dbReference type="ARBA" id="ARBA00022777"/>
    </source>
</evidence>
<evidence type="ECO:0000256" key="1">
    <source>
        <dbReference type="ARBA" id="ARBA00006485"/>
    </source>
</evidence>
<proteinExistence type="inferred from homology"/>
<dbReference type="Proteomes" id="UP000011750">
    <property type="component" value="Unassembled WGS sequence"/>
</dbReference>
<reference evidence="9" key="3">
    <citation type="submission" date="2023-03" db="UniProtKB">
        <authorList>
            <consortium name="EnsemblPlants"/>
        </authorList>
    </citation>
    <scope>IDENTIFICATION</scope>
    <source>
        <strain evidence="9">cv. Chiifu-401-42</strain>
    </source>
</reference>
<dbReference type="SMART" id="SM00220">
    <property type="entry name" value="S_TKc"/>
    <property type="match status" value="1"/>
</dbReference>
<protein>
    <recommendedName>
        <fullName evidence="8">Protein kinase domain-containing protein</fullName>
    </recommendedName>
</protein>
<reference evidence="10" key="2">
    <citation type="journal article" date="2018" name="Hortic Res">
        <title>Improved Brassica rapa reference genome by single-molecule sequencing and chromosome conformation capture technologies.</title>
        <authorList>
            <person name="Zhang L."/>
            <person name="Cai X."/>
            <person name="Wu J."/>
            <person name="Liu M."/>
            <person name="Grob S."/>
            <person name="Cheng F."/>
            <person name="Liang J."/>
            <person name="Cai C."/>
            <person name="Liu Z."/>
            <person name="Liu B."/>
            <person name="Wang F."/>
            <person name="Li S."/>
            <person name="Liu F."/>
            <person name="Li X."/>
            <person name="Cheng L."/>
            <person name="Yang W."/>
            <person name="Li M.H."/>
            <person name="Grossniklaus U."/>
            <person name="Zheng H."/>
            <person name="Wang X."/>
        </authorList>
    </citation>
    <scope>NUCLEOTIDE SEQUENCE [LARGE SCALE GENOMIC DNA]</scope>
    <source>
        <strain evidence="10">cv. Chiifu-401-42</strain>
    </source>
</reference>
<feature type="region of interest" description="Disordered" evidence="7">
    <location>
        <begin position="343"/>
        <end position="404"/>
    </location>
</feature>
<dbReference type="eggNOG" id="KOG0600">
    <property type="taxonomic scope" value="Eukaryota"/>
</dbReference>
<keyword evidence="5" id="KW-0418">Kinase</keyword>
<comment type="similarity">
    <text evidence="1">Belongs to the protein kinase superfamily. CMGC Ser/Thr protein kinase family. CDC2/CDKX subfamily.</text>
</comment>
<dbReference type="PANTHER" id="PTHR24056">
    <property type="entry name" value="CELL DIVISION PROTEIN KINASE"/>
    <property type="match status" value="1"/>
</dbReference>
<evidence type="ECO:0000259" key="8">
    <source>
        <dbReference type="PROSITE" id="PS50011"/>
    </source>
</evidence>
<dbReference type="InterPro" id="IPR008271">
    <property type="entry name" value="Ser/Thr_kinase_AS"/>
</dbReference>
<reference evidence="10" key="1">
    <citation type="journal article" date="2011" name="Nat. Genet.">
        <title>The genome of the mesopolyploid crop species Brassica rapa.</title>
        <authorList>
            <consortium name="Brassica rapa Genome Sequencing Project Consortium"/>
            <person name="Wang X."/>
            <person name="Wang H."/>
            <person name="Wang J."/>
            <person name="Sun R."/>
            <person name="Wu J."/>
            <person name="Liu S."/>
            <person name="Bai Y."/>
            <person name="Mun J.H."/>
            <person name="Bancroft I."/>
            <person name="Cheng F."/>
            <person name="Huang S."/>
            <person name="Li X."/>
            <person name="Hua W."/>
            <person name="Wang J."/>
            <person name="Wang X."/>
            <person name="Freeling M."/>
            <person name="Pires J.C."/>
            <person name="Paterson A.H."/>
            <person name="Chalhoub B."/>
            <person name="Wang B."/>
            <person name="Hayward A."/>
            <person name="Sharpe A.G."/>
            <person name="Park B.S."/>
            <person name="Weisshaar B."/>
            <person name="Liu B."/>
            <person name="Li B."/>
            <person name="Liu B."/>
            <person name="Tong C."/>
            <person name="Song C."/>
            <person name="Duran C."/>
            <person name="Peng C."/>
            <person name="Geng C."/>
            <person name="Koh C."/>
            <person name="Lin C."/>
            <person name="Edwards D."/>
            <person name="Mu D."/>
            <person name="Shen D."/>
            <person name="Soumpourou E."/>
            <person name="Li F."/>
            <person name="Fraser F."/>
            <person name="Conant G."/>
            <person name="Lassalle G."/>
            <person name="King G.J."/>
            <person name="Bonnema G."/>
            <person name="Tang H."/>
            <person name="Wang H."/>
            <person name="Belcram H."/>
            <person name="Zhou H."/>
            <person name="Hirakawa H."/>
            <person name="Abe H."/>
            <person name="Guo H."/>
            <person name="Wang H."/>
            <person name="Jin H."/>
            <person name="Parkin I.A."/>
            <person name="Batley J."/>
            <person name="Kim J.S."/>
            <person name="Just J."/>
            <person name="Li J."/>
            <person name="Xu J."/>
            <person name="Deng J."/>
            <person name="Kim J.A."/>
            <person name="Li J."/>
            <person name="Yu J."/>
            <person name="Meng J."/>
            <person name="Wang J."/>
            <person name="Min J."/>
            <person name="Poulain J."/>
            <person name="Wang J."/>
            <person name="Hatakeyama K."/>
            <person name="Wu K."/>
            <person name="Wang L."/>
            <person name="Fang L."/>
            <person name="Trick M."/>
            <person name="Links M.G."/>
            <person name="Zhao M."/>
            <person name="Jin M."/>
            <person name="Ramchiary N."/>
            <person name="Drou N."/>
            <person name="Berkman P.J."/>
            <person name="Cai Q."/>
            <person name="Huang Q."/>
            <person name="Li R."/>
            <person name="Tabata S."/>
            <person name="Cheng S."/>
            <person name="Zhang S."/>
            <person name="Zhang S."/>
            <person name="Huang S."/>
            <person name="Sato S."/>
            <person name="Sun S."/>
            <person name="Kwon S.J."/>
            <person name="Choi S.R."/>
            <person name="Lee T.H."/>
            <person name="Fan W."/>
            <person name="Zhao X."/>
            <person name="Tan X."/>
            <person name="Xu X."/>
            <person name="Wang Y."/>
            <person name="Qiu Y."/>
            <person name="Yin Y."/>
            <person name="Li Y."/>
            <person name="Du Y."/>
            <person name="Liao Y."/>
            <person name="Lim Y."/>
            <person name="Narusaka Y."/>
            <person name="Wang Y."/>
            <person name="Wang Z."/>
            <person name="Li Z."/>
            <person name="Wang Z."/>
            <person name="Xiong Z."/>
            <person name="Zhang Z."/>
        </authorList>
    </citation>
    <scope>NUCLEOTIDE SEQUENCE [LARGE SCALE GENOMIC DNA]</scope>
    <source>
        <strain evidence="10">cv. Chiifu-401-42</strain>
    </source>
</reference>
<feature type="region of interest" description="Disordered" evidence="7">
    <location>
        <begin position="27"/>
        <end position="80"/>
    </location>
</feature>
<dbReference type="PANTHER" id="PTHR24056:SF458">
    <property type="entry name" value="PROTEIN KINASE SUPERFAMILY PROTEIN"/>
    <property type="match status" value="1"/>
</dbReference>
<dbReference type="HOGENOM" id="CLU_000288_78_4_1"/>
<dbReference type="STRING" id="51351.M4FJ48"/>
<feature type="compositionally biased region" description="Basic residues" evidence="7">
    <location>
        <begin position="27"/>
        <end position="38"/>
    </location>
</feature>
<dbReference type="PROSITE" id="PS50011">
    <property type="entry name" value="PROTEIN_KINASE_DOM"/>
    <property type="match status" value="1"/>
</dbReference>
<keyword evidence="10" id="KW-1185">Reference proteome</keyword>
<dbReference type="InterPro" id="IPR050108">
    <property type="entry name" value="CDK"/>
</dbReference>
<dbReference type="InterPro" id="IPR000719">
    <property type="entry name" value="Prot_kinase_dom"/>
</dbReference>
<keyword evidence="6" id="KW-0067">ATP-binding</keyword>
<dbReference type="Gene3D" id="1.10.510.10">
    <property type="entry name" value="Transferase(Phosphotransferase) domain 1"/>
    <property type="match status" value="1"/>
</dbReference>
<dbReference type="AlphaFoldDB" id="M4FJ48"/>
<dbReference type="Pfam" id="PF00069">
    <property type="entry name" value="Pkinase"/>
    <property type="match status" value="1"/>
</dbReference>
<feature type="compositionally biased region" description="Basic residues" evidence="7">
    <location>
        <begin position="45"/>
        <end position="58"/>
    </location>
</feature>
<evidence type="ECO:0000256" key="6">
    <source>
        <dbReference type="ARBA" id="ARBA00022840"/>
    </source>
</evidence>
<accession>M4FJ48</accession>
<sequence>MGCFHSKHSSPAGPPRHLRRRLDTAVHRSHPQNNHKPHVLPSPPPHRRVVNSSPKKHRNKDDDAPRSRTTGVSLRSGLTHGNVEAEQVAGGWPSWLSSAAPEAVHGWIPLRAEDFEKREKIKCYMQQLLLGVEHCHLRGIMHRDIKAANILVNNKGVLKLADFGLANIVTPRNKNQLTSRVVTLWYRAPELLMGSTSYSVSIDLWSVGCVFAEILTGRPLLKGRTEIEQLHKIYKLCGPPDEEFWEKNNKLHSQTKMFRPQHQYEGCLRESFEEFPKTAVSLLEKLLSTNPEKRGTASSAIMSEYFNTKPYACDPSTLPKYPPNKEMDAKYREELQRRRRVVIRKRDNLAPKKSGKSRRTIKEPTNKLPTQQEGKKEAETEIIVQTPSETSQATTRSEFPYTGLSQTKAPASGFAWAGAKKRKENDAASTLTYNQPAGSASHVSGMSMAFAKNTFGLTMNEDKPSLLRPHVSLDSSDVLLFPGVHHKKSDTGLTNAGANPKIFQTNGMNEILRRTESDAIVDVRRPPRIERGLK</sequence>
<dbReference type="GO" id="GO:0004674">
    <property type="term" value="F:protein serine/threonine kinase activity"/>
    <property type="evidence" value="ECO:0007669"/>
    <property type="project" value="UniProtKB-KW"/>
</dbReference>
<dbReference type="PROSITE" id="PS00108">
    <property type="entry name" value="PROTEIN_KINASE_ST"/>
    <property type="match status" value="1"/>
</dbReference>
<organism evidence="9 10">
    <name type="scientific">Brassica campestris</name>
    <name type="common">Field mustard</name>
    <dbReference type="NCBI Taxonomy" id="3711"/>
    <lineage>
        <taxon>Eukaryota</taxon>
        <taxon>Viridiplantae</taxon>
        <taxon>Streptophyta</taxon>
        <taxon>Embryophyta</taxon>
        <taxon>Tracheophyta</taxon>
        <taxon>Spermatophyta</taxon>
        <taxon>Magnoliopsida</taxon>
        <taxon>eudicotyledons</taxon>
        <taxon>Gunneridae</taxon>
        <taxon>Pentapetalae</taxon>
        <taxon>rosids</taxon>
        <taxon>malvids</taxon>
        <taxon>Brassicales</taxon>
        <taxon>Brassicaceae</taxon>
        <taxon>Brassiceae</taxon>
        <taxon>Brassica</taxon>
    </lineage>
</organism>
<name>M4FJ48_BRACM</name>
<evidence type="ECO:0000256" key="7">
    <source>
        <dbReference type="SAM" id="MobiDB-lite"/>
    </source>
</evidence>
<dbReference type="GO" id="GO:0005524">
    <property type="term" value="F:ATP binding"/>
    <property type="evidence" value="ECO:0007669"/>
    <property type="project" value="UniProtKB-KW"/>
</dbReference>
<dbReference type="OMA" id="TMNEDKP"/>
<dbReference type="FunFam" id="1.10.510.10:FF:000624">
    <property type="entry name" value="Mitogen-activated protein kinase"/>
    <property type="match status" value="1"/>
</dbReference>
<evidence type="ECO:0000256" key="2">
    <source>
        <dbReference type="ARBA" id="ARBA00022527"/>
    </source>
</evidence>
<dbReference type="Gramene" id="Bra041128.1">
    <property type="protein sequence ID" value="Bra041128.1-P"/>
    <property type="gene ID" value="Bra041128"/>
</dbReference>
<evidence type="ECO:0000313" key="9">
    <source>
        <dbReference type="EnsemblPlants" id="Bra041128.1-P"/>
    </source>
</evidence>
<keyword evidence="2" id="KW-0723">Serine/threonine-protein kinase</keyword>
<feature type="compositionally biased region" description="Polar residues" evidence="7">
    <location>
        <begin position="383"/>
        <end position="404"/>
    </location>
</feature>